<dbReference type="OrthoDB" id="3188010at2"/>
<organism evidence="1 2">
    <name type="scientific">Serinibacter salmoneus</name>
    <dbReference type="NCBI Taxonomy" id="556530"/>
    <lineage>
        <taxon>Bacteria</taxon>
        <taxon>Bacillati</taxon>
        <taxon>Actinomycetota</taxon>
        <taxon>Actinomycetes</taxon>
        <taxon>Micrococcales</taxon>
        <taxon>Beutenbergiaceae</taxon>
        <taxon>Serinibacter</taxon>
    </lineage>
</organism>
<gene>
    <name evidence="1" type="ORF">ATL40_1440</name>
</gene>
<accession>A0A2A9CZL8</accession>
<name>A0A2A9CZL8_9MICO</name>
<reference evidence="1 2" key="1">
    <citation type="submission" date="2017-10" db="EMBL/GenBank/DDBJ databases">
        <title>Sequencing the genomes of 1000 actinobacteria strains.</title>
        <authorList>
            <person name="Klenk H.-P."/>
        </authorList>
    </citation>
    <scope>NUCLEOTIDE SEQUENCE [LARGE SCALE GENOMIC DNA]</scope>
    <source>
        <strain evidence="1 2">DSM 21801</strain>
    </source>
</reference>
<evidence type="ECO:0000313" key="2">
    <source>
        <dbReference type="Proteomes" id="UP000224915"/>
    </source>
</evidence>
<dbReference type="RefSeq" id="WP_143556890.1">
    <property type="nucleotide sequence ID" value="NZ_PDJD01000001.1"/>
</dbReference>
<keyword evidence="2" id="KW-1185">Reference proteome</keyword>
<sequence>MSASTLPRQKPRRKRLGSRVPRVFTPPLQPLEPRSAATEARTLGYDVIDFARDVLGIVLHPWQEWLLIHMLELNEDGSLRFRYAVVLVARQNGKSTISKILALWFMVVWGWPLVLGTAQDLDVAEEIWQGVVDWVEDEENYPDLAALLQRVVKVNGKKSLELTSGARYKVKAANRKAGRGLSGNLVLLDELREHHSFAAWGAITKTTMARAEALILCLSNAGDEASVVLRHLRMLAHAAIGDPDGINAAAGQSSEGLTEFDLDEVAEALEEDLEDLDPEDLDADPDMLFLAEWSSTPGCDPRDRDEWCWSNPALGHPNGITERAIVGALKADDLRTFREENLCQWNDGVADGPFPPGSWEQGQNVPEETPDGALRVAAADELQGPLVACVDMSVQRAHAWIAVGGYRADGLPQVEIVAKRAGDDWVREWLLTTGVERGVTAVTGQAKGAPISPLIATLEAEVAFPIDVVPLAGSDLLEAFAWTFDAVRDGKVRHNRQGPLDRAAGTAKTNTLSQGAKLLDRRHADIDVAPLQAFIGAYWLLARRPAKPAAPAPQLPLAVRESWDDVPGQTLTGDLNDIEF</sequence>
<proteinExistence type="predicted"/>
<protein>
    <submittedName>
        <fullName evidence="1">Phage terminase large subunit-like protein</fullName>
    </submittedName>
</protein>
<evidence type="ECO:0000313" key="1">
    <source>
        <dbReference type="EMBL" id="PFG19864.1"/>
    </source>
</evidence>
<dbReference type="AlphaFoldDB" id="A0A2A9CZL8"/>
<dbReference type="Proteomes" id="UP000224915">
    <property type="component" value="Unassembled WGS sequence"/>
</dbReference>
<dbReference type="InterPro" id="IPR027417">
    <property type="entry name" value="P-loop_NTPase"/>
</dbReference>
<dbReference type="Gene3D" id="3.40.50.300">
    <property type="entry name" value="P-loop containing nucleotide triphosphate hydrolases"/>
    <property type="match status" value="1"/>
</dbReference>
<dbReference type="EMBL" id="PDJD01000001">
    <property type="protein sequence ID" value="PFG19864.1"/>
    <property type="molecule type" value="Genomic_DNA"/>
</dbReference>
<comment type="caution">
    <text evidence="1">The sequence shown here is derived from an EMBL/GenBank/DDBJ whole genome shotgun (WGS) entry which is preliminary data.</text>
</comment>